<dbReference type="InterPro" id="IPR005861">
    <property type="entry name" value="HisP_aminotrans"/>
</dbReference>
<evidence type="ECO:0000256" key="5">
    <source>
        <dbReference type="ARBA" id="ARBA00022679"/>
    </source>
</evidence>
<dbReference type="PANTHER" id="PTHR43643">
    <property type="entry name" value="HISTIDINOL-PHOSPHATE AMINOTRANSFERASE 2"/>
    <property type="match status" value="1"/>
</dbReference>
<accession>A0ABU4G3N7</accession>
<dbReference type="RefSeq" id="WP_317935825.1">
    <property type="nucleotide sequence ID" value="NZ_JAUBDH010000005.1"/>
</dbReference>
<evidence type="ECO:0000256" key="4">
    <source>
        <dbReference type="ARBA" id="ARBA00022576"/>
    </source>
</evidence>
<dbReference type="EC" id="2.6.1.9" evidence="9"/>
<dbReference type="PANTHER" id="PTHR43643:SF3">
    <property type="entry name" value="HISTIDINOL-PHOSPHATE AMINOTRANSFERASE"/>
    <property type="match status" value="1"/>
</dbReference>
<dbReference type="InterPro" id="IPR015421">
    <property type="entry name" value="PyrdxlP-dep_Trfase_major"/>
</dbReference>
<evidence type="ECO:0000256" key="7">
    <source>
        <dbReference type="ARBA" id="ARBA00023102"/>
    </source>
</evidence>
<comment type="subunit">
    <text evidence="3 9">Homodimer.</text>
</comment>
<keyword evidence="7 9" id="KW-0368">Histidine biosynthesis</keyword>
<organism evidence="11 12">
    <name type="scientific">Sporosarcina aquimarina</name>
    <dbReference type="NCBI Taxonomy" id="114975"/>
    <lineage>
        <taxon>Bacteria</taxon>
        <taxon>Bacillati</taxon>
        <taxon>Bacillota</taxon>
        <taxon>Bacilli</taxon>
        <taxon>Bacillales</taxon>
        <taxon>Caryophanaceae</taxon>
        <taxon>Sporosarcina</taxon>
    </lineage>
</organism>
<comment type="caution">
    <text evidence="11">The sequence shown here is derived from an EMBL/GenBank/DDBJ whole genome shotgun (WGS) entry which is preliminary data.</text>
</comment>
<evidence type="ECO:0000256" key="2">
    <source>
        <dbReference type="ARBA" id="ARBA00005011"/>
    </source>
</evidence>
<comment type="similarity">
    <text evidence="9">Belongs to the class-II pyridoxal-phosphate-dependent aminotransferase family. Histidinol-phosphate aminotransferase subfamily.</text>
</comment>
<gene>
    <name evidence="9 11" type="primary">hisC</name>
    <name evidence="11" type="ORF">QT716_09520</name>
</gene>
<dbReference type="EMBL" id="JAUBDH010000005">
    <property type="protein sequence ID" value="MDW0110272.1"/>
    <property type="molecule type" value="Genomic_DNA"/>
</dbReference>
<dbReference type="CDD" id="cd00609">
    <property type="entry name" value="AAT_like"/>
    <property type="match status" value="1"/>
</dbReference>
<dbReference type="InterPro" id="IPR050106">
    <property type="entry name" value="HistidinolP_aminotransfase"/>
</dbReference>
<keyword evidence="9" id="KW-0028">Amino-acid biosynthesis</keyword>
<dbReference type="HAMAP" id="MF_01023">
    <property type="entry name" value="HisC_aminotrans_2"/>
    <property type="match status" value="1"/>
</dbReference>
<dbReference type="SUPFAM" id="SSF53383">
    <property type="entry name" value="PLP-dependent transferases"/>
    <property type="match status" value="1"/>
</dbReference>
<dbReference type="InterPro" id="IPR004839">
    <property type="entry name" value="Aminotransferase_I/II_large"/>
</dbReference>
<feature type="domain" description="Aminotransferase class I/classII large" evidence="10">
    <location>
        <begin position="25"/>
        <end position="347"/>
    </location>
</feature>
<keyword evidence="12" id="KW-1185">Reference proteome</keyword>
<dbReference type="Gene3D" id="3.40.640.10">
    <property type="entry name" value="Type I PLP-dependent aspartate aminotransferase-like (Major domain)"/>
    <property type="match status" value="1"/>
</dbReference>
<comment type="catalytic activity">
    <reaction evidence="8 9">
        <text>L-histidinol phosphate + 2-oxoglutarate = 3-(imidazol-4-yl)-2-oxopropyl phosphate + L-glutamate</text>
        <dbReference type="Rhea" id="RHEA:23744"/>
        <dbReference type="ChEBI" id="CHEBI:16810"/>
        <dbReference type="ChEBI" id="CHEBI:29985"/>
        <dbReference type="ChEBI" id="CHEBI:57766"/>
        <dbReference type="ChEBI" id="CHEBI:57980"/>
        <dbReference type="EC" id="2.6.1.9"/>
    </reaction>
</comment>
<comment type="cofactor">
    <cofactor evidence="1 9">
        <name>pyridoxal 5'-phosphate</name>
        <dbReference type="ChEBI" id="CHEBI:597326"/>
    </cofactor>
</comment>
<evidence type="ECO:0000313" key="11">
    <source>
        <dbReference type="EMBL" id="MDW0110272.1"/>
    </source>
</evidence>
<dbReference type="Gene3D" id="3.90.1150.10">
    <property type="entry name" value="Aspartate Aminotransferase, domain 1"/>
    <property type="match status" value="1"/>
</dbReference>
<dbReference type="Pfam" id="PF00155">
    <property type="entry name" value="Aminotran_1_2"/>
    <property type="match status" value="1"/>
</dbReference>
<dbReference type="InterPro" id="IPR015424">
    <property type="entry name" value="PyrdxlP-dep_Trfase"/>
</dbReference>
<dbReference type="InterPro" id="IPR015422">
    <property type="entry name" value="PyrdxlP-dep_Trfase_small"/>
</dbReference>
<protein>
    <recommendedName>
        <fullName evidence="9">Histidinol-phosphate aminotransferase</fullName>
        <ecNumber evidence="9">2.6.1.9</ecNumber>
    </recommendedName>
    <alternativeName>
        <fullName evidence="9">Imidazole acetol-phosphate transaminase</fullName>
    </alternativeName>
</protein>
<evidence type="ECO:0000256" key="1">
    <source>
        <dbReference type="ARBA" id="ARBA00001933"/>
    </source>
</evidence>
<dbReference type="GO" id="GO:0004400">
    <property type="term" value="F:histidinol-phosphate transaminase activity"/>
    <property type="evidence" value="ECO:0007669"/>
    <property type="project" value="UniProtKB-EC"/>
</dbReference>
<evidence type="ECO:0000313" key="12">
    <source>
        <dbReference type="Proteomes" id="UP001280629"/>
    </source>
</evidence>
<keyword evidence="5 9" id="KW-0808">Transferase</keyword>
<evidence type="ECO:0000256" key="3">
    <source>
        <dbReference type="ARBA" id="ARBA00011738"/>
    </source>
</evidence>
<keyword evidence="6 9" id="KW-0663">Pyridoxal phosphate</keyword>
<evidence type="ECO:0000256" key="9">
    <source>
        <dbReference type="HAMAP-Rule" id="MF_01023"/>
    </source>
</evidence>
<name>A0ABU4G3N7_9BACL</name>
<dbReference type="NCBIfam" id="TIGR01141">
    <property type="entry name" value="hisC"/>
    <property type="match status" value="1"/>
</dbReference>
<proteinExistence type="inferred from homology"/>
<feature type="modified residue" description="N6-(pyridoxal phosphate)lysine" evidence="9">
    <location>
        <position position="210"/>
    </location>
</feature>
<comment type="pathway">
    <text evidence="2 9">Amino-acid biosynthesis; L-histidine biosynthesis; L-histidine from 5-phospho-alpha-D-ribose 1-diphosphate: step 7/9.</text>
</comment>
<dbReference type="Proteomes" id="UP001280629">
    <property type="component" value="Unassembled WGS sequence"/>
</dbReference>
<dbReference type="InterPro" id="IPR001917">
    <property type="entry name" value="Aminotrans_II_pyridoxalP_BS"/>
</dbReference>
<evidence type="ECO:0000259" key="10">
    <source>
        <dbReference type="Pfam" id="PF00155"/>
    </source>
</evidence>
<sequence>MTELWSDMARRTKPYKAGEQINTIDTIKLNTNENPYPPSPRVVEALQKALTADLRKYPESDPEKLRNALGEYHKVSAAEVFVGNGSDEVLALSFMAFFTPGKSILFPSVTYSFYPTYAALFDIQYDEVPMGKDFTMNEEAFYQSAGGVIFPNPNAPTGIALPLQSVERIIQENPGRPVIIDEAYIDFGGETAISLLSRYDNVLITRTMSKSRSLAGLRIGYAIGSELMIEALTRVKNSFNSYTIDRLALTAAEASIEDELYFTETIQRIIDTRERFKKVFESIGFTVLPSSANFLFVHHPKVPAVQLYELLKEHHILVRHFSQPETERWLRVTIGTDAEMEQLAQQLFKTVDAWTDKNTAY</sequence>
<keyword evidence="4 9" id="KW-0032">Aminotransferase</keyword>
<evidence type="ECO:0000256" key="6">
    <source>
        <dbReference type="ARBA" id="ARBA00022898"/>
    </source>
</evidence>
<reference evidence="11 12" key="1">
    <citation type="submission" date="2023-06" db="EMBL/GenBank/DDBJ databases">
        <title>Sporosarcina sp. nov., isolated from Korean traditional fermented seafood 'Jeotgal'.</title>
        <authorList>
            <person name="Yang A.-I."/>
            <person name="Shin N.-R."/>
        </authorList>
    </citation>
    <scope>NUCLEOTIDE SEQUENCE [LARGE SCALE GENOMIC DNA]</scope>
    <source>
        <strain evidence="11 12">KCTC3840</strain>
    </source>
</reference>
<dbReference type="PROSITE" id="PS00599">
    <property type="entry name" value="AA_TRANSFER_CLASS_2"/>
    <property type="match status" value="1"/>
</dbReference>
<evidence type="ECO:0000256" key="8">
    <source>
        <dbReference type="ARBA" id="ARBA00047481"/>
    </source>
</evidence>